<dbReference type="OrthoDB" id="7675395at2"/>
<dbReference type="STRING" id="29529.SAMN04488122_0792"/>
<organism evidence="2 3">
    <name type="scientific">Chitinophaga arvensicola</name>
    <dbReference type="NCBI Taxonomy" id="29529"/>
    <lineage>
        <taxon>Bacteria</taxon>
        <taxon>Pseudomonadati</taxon>
        <taxon>Bacteroidota</taxon>
        <taxon>Chitinophagia</taxon>
        <taxon>Chitinophagales</taxon>
        <taxon>Chitinophagaceae</taxon>
        <taxon>Chitinophaga</taxon>
    </lineage>
</organism>
<evidence type="ECO:0000313" key="2">
    <source>
        <dbReference type="EMBL" id="SEW13944.1"/>
    </source>
</evidence>
<dbReference type="Proteomes" id="UP000199310">
    <property type="component" value="Unassembled WGS sequence"/>
</dbReference>
<dbReference type="AlphaFoldDB" id="A0A1I0PHQ0"/>
<sequence length="292" mass="31995">MKMLFPVLAILFAPCVLHAQKTISGLASPESAVAYKDGYFVSNIGVNLDAMAKDGDGSISYINSKGKLETLKYFDDVLHAPKGLDIIGNVIYVADIDHVKGYNIASRKKVFDLNLEGGKAALLNDVTGINDSLLVVTDSFKDHALLVNVQTGTYTELKGNMVVPNGVVYNAKTDEIFVCSMGANLDGTGKIFSKKLHDQNAAFTPLENTPTGVLDGIVLIDDHRLLVSDWIVIKEPTKGNLYVYDLDKKQYKKIEVERAPADIAIDVKQRTLLIPQLLDNRLKIVPLKEYGL</sequence>
<feature type="signal peptide" evidence="1">
    <location>
        <begin position="1"/>
        <end position="19"/>
    </location>
</feature>
<proteinExistence type="predicted"/>
<reference evidence="3" key="1">
    <citation type="submission" date="2016-10" db="EMBL/GenBank/DDBJ databases">
        <authorList>
            <person name="Varghese N."/>
            <person name="Submissions S."/>
        </authorList>
    </citation>
    <scope>NUCLEOTIDE SEQUENCE [LARGE SCALE GENOMIC DNA]</scope>
    <source>
        <strain evidence="3">DSM 3695</strain>
    </source>
</reference>
<evidence type="ECO:0008006" key="4">
    <source>
        <dbReference type="Google" id="ProtNLM"/>
    </source>
</evidence>
<evidence type="ECO:0000256" key="1">
    <source>
        <dbReference type="SAM" id="SignalP"/>
    </source>
</evidence>
<evidence type="ECO:0000313" key="3">
    <source>
        <dbReference type="Proteomes" id="UP000199310"/>
    </source>
</evidence>
<dbReference type="EMBL" id="FOJG01000001">
    <property type="protein sequence ID" value="SEW13944.1"/>
    <property type="molecule type" value="Genomic_DNA"/>
</dbReference>
<keyword evidence="3" id="KW-1185">Reference proteome</keyword>
<dbReference type="RefSeq" id="WP_089890855.1">
    <property type="nucleotide sequence ID" value="NZ_FOJG01000001.1"/>
</dbReference>
<dbReference type="SUPFAM" id="SSF63829">
    <property type="entry name" value="Calcium-dependent phosphotriesterase"/>
    <property type="match status" value="1"/>
</dbReference>
<protein>
    <recommendedName>
        <fullName evidence="4">ATP-binding protein</fullName>
    </recommendedName>
</protein>
<name>A0A1I0PHQ0_9BACT</name>
<feature type="chain" id="PRO_5011755565" description="ATP-binding protein" evidence="1">
    <location>
        <begin position="20"/>
        <end position="292"/>
    </location>
</feature>
<accession>A0A1I0PHQ0</accession>
<gene>
    <name evidence="2" type="ORF">SAMN04488122_0792</name>
</gene>
<keyword evidence="1" id="KW-0732">Signal</keyword>
<dbReference type="InterPro" id="IPR011042">
    <property type="entry name" value="6-blade_b-propeller_TolB-like"/>
</dbReference>
<dbReference type="Gene3D" id="2.120.10.30">
    <property type="entry name" value="TolB, C-terminal domain"/>
    <property type="match status" value="1"/>
</dbReference>